<dbReference type="SUPFAM" id="SSF54909">
    <property type="entry name" value="Dimeric alpha+beta barrel"/>
    <property type="match status" value="1"/>
</dbReference>
<reference evidence="2 3" key="1">
    <citation type="journal article" date="2015" name="Genome Announc.">
        <title>Expanding the biotechnology potential of lactobacilli through comparative genomics of 213 strains and associated genera.</title>
        <authorList>
            <person name="Sun Z."/>
            <person name="Harris H.M."/>
            <person name="McCann A."/>
            <person name="Guo C."/>
            <person name="Argimon S."/>
            <person name="Zhang W."/>
            <person name="Yang X."/>
            <person name="Jeffery I.B."/>
            <person name="Cooney J.C."/>
            <person name="Kagawa T.F."/>
            <person name="Liu W."/>
            <person name="Song Y."/>
            <person name="Salvetti E."/>
            <person name="Wrobel A."/>
            <person name="Rasinkangas P."/>
            <person name="Parkhill J."/>
            <person name="Rea M.C."/>
            <person name="O'Sullivan O."/>
            <person name="Ritari J."/>
            <person name="Douillard F.P."/>
            <person name="Paul Ross R."/>
            <person name="Yang R."/>
            <person name="Briner A.E."/>
            <person name="Felis G.E."/>
            <person name="de Vos W.M."/>
            <person name="Barrangou R."/>
            <person name="Klaenhammer T.R."/>
            <person name="Caufield P.W."/>
            <person name="Cui Y."/>
            <person name="Zhang H."/>
            <person name="O'Toole P.W."/>
        </authorList>
    </citation>
    <scope>NUCLEOTIDE SEQUENCE [LARGE SCALE GENOMIC DNA]</scope>
    <source>
        <strain evidence="2 3">DSM 21376</strain>
    </source>
</reference>
<dbReference type="eggNOG" id="COG1359">
    <property type="taxonomic scope" value="Bacteria"/>
</dbReference>
<name>A0A023CU64_9LACO</name>
<dbReference type="EMBL" id="AYZF01000017">
    <property type="protein sequence ID" value="KRN05338.1"/>
    <property type="molecule type" value="Genomic_DNA"/>
</dbReference>
<proteinExistence type="predicted"/>
<dbReference type="PANTHER" id="PTHR33336:SF15">
    <property type="entry name" value="ABM DOMAIN-CONTAINING PROTEIN"/>
    <property type="match status" value="1"/>
</dbReference>
<dbReference type="Pfam" id="PF03992">
    <property type="entry name" value="ABM"/>
    <property type="match status" value="1"/>
</dbReference>
<dbReference type="PATRIC" id="fig|1423806.3.peg.1924"/>
<sequence length="95" mass="11213">MKIINVELTVKPALEDDYEQFVSELVEHSAEEEGNISYDHFKKLNAAHEYEIIEHWKDQQAVANHNETAHFQKFLAHIEDYVTKPPVILRMDYTE</sequence>
<accession>A0A023CU64</accession>
<organism evidence="2 3">
    <name type="scientific">Liquorilactobacillus sucicola DSM 21376 = JCM 15457</name>
    <dbReference type="NCBI Taxonomy" id="1423806"/>
    <lineage>
        <taxon>Bacteria</taxon>
        <taxon>Bacillati</taxon>
        <taxon>Bacillota</taxon>
        <taxon>Bacilli</taxon>
        <taxon>Lactobacillales</taxon>
        <taxon>Lactobacillaceae</taxon>
        <taxon>Liquorilactobacillus</taxon>
    </lineage>
</organism>
<evidence type="ECO:0000313" key="3">
    <source>
        <dbReference type="Proteomes" id="UP000050961"/>
    </source>
</evidence>
<dbReference type="Gene3D" id="3.30.70.100">
    <property type="match status" value="1"/>
</dbReference>
<dbReference type="STRING" id="1423806.FD15_GL001890"/>
<protein>
    <recommendedName>
        <fullName evidence="1">ABM domain-containing protein</fullName>
    </recommendedName>
</protein>
<dbReference type="GO" id="GO:0003824">
    <property type="term" value="F:catalytic activity"/>
    <property type="evidence" value="ECO:0007669"/>
    <property type="project" value="TreeGrafter"/>
</dbReference>
<dbReference type="OrthoDB" id="287932at2"/>
<dbReference type="InterPro" id="IPR050744">
    <property type="entry name" value="AI-2_Isomerase_LsrG"/>
</dbReference>
<dbReference type="PROSITE" id="PS51725">
    <property type="entry name" value="ABM"/>
    <property type="match status" value="1"/>
</dbReference>
<dbReference type="AlphaFoldDB" id="A0A023CU64"/>
<feature type="domain" description="ABM" evidence="1">
    <location>
        <begin position="2"/>
        <end position="91"/>
    </location>
</feature>
<comment type="caution">
    <text evidence="2">The sequence shown here is derived from an EMBL/GenBank/DDBJ whole genome shotgun (WGS) entry which is preliminary data.</text>
</comment>
<dbReference type="InterPro" id="IPR007138">
    <property type="entry name" value="ABM_dom"/>
</dbReference>
<dbReference type="PANTHER" id="PTHR33336">
    <property type="entry name" value="QUINOL MONOOXYGENASE YGIN-RELATED"/>
    <property type="match status" value="1"/>
</dbReference>
<keyword evidence="3" id="KW-1185">Reference proteome</keyword>
<dbReference type="InterPro" id="IPR011008">
    <property type="entry name" value="Dimeric_a/b-barrel"/>
</dbReference>
<dbReference type="Proteomes" id="UP000050961">
    <property type="component" value="Unassembled WGS sequence"/>
</dbReference>
<gene>
    <name evidence="2" type="ORF">FD15_GL001890</name>
</gene>
<evidence type="ECO:0000313" key="2">
    <source>
        <dbReference type="EMBL" id="KRN05338.1"/>
    </source>
</evidence>
<evidence type="ECO:0000259" key="1">
    <source>
        <dbReference type="PROSITE" id="PS51725"/>
    </source>
</evidence>
<dbReference type="RefSeq" id="WP_034986772.1">
    <property type="nucleotide sequence ID" value="NZ_AYZF01000017.1"/>
</dbReference>